<feature type="domain" description="Ionotropic glutamate receptor C-terminal" evidence="19">
    <location>
        <begin position="370"/>
        <end position="718"/>
    </location>
</feature>
<keyword evidence="9 15" id="KW-0472">Membrane</keyword>
<keyword evidence="7 18" id="KW-1133">Transmembrane helix</keyword>
<comment type="function">
    <text evidence="15">Glutamate-gated receptor that probably acts as non-selective cation channel.</text>
</comment>
<keyword evidence="5 18" id="KW-0812">Transmembrane</keyword>
<evidence type="ECO:0000256" key="7">
    <source>
        <dbReference type="ARBA" id="ARBA00022989"/>
    </source>
</evidence>
<keyword evidence="8 15" id="KW-0406">Ion transport</keyword>
<dbReference type="InterPro" id="IPR044440">
    <property type="entry name" value="GABAb_receptor_plant_PBP1"/>
</dbReference>
<dbReference type="Pfam" id="PF01094">
    <property type="entry name" value="ANF_receptor"/>
    <property type="match status" value="1"/>
</dbReference>
<evidence type="ECO:0000256" key="18">
    <source>
        <dbReference type="SAM" id="Phobius"/>
    </source>
</evidence>
<feature type="region of interest" description="Disordered" evidence="17">
    <location>
        <begin position="809"/>
        <end position="838"/>
    </location>
</feature>
<dbReference type="InterPro" id="IPR017103">
    <property type="entry name" value="Iontropic_Glu_rcpt_pln"/>
</dbReference>
<protein>
    <recommendedName>
        <fullName evidence="15">Glutamate receptor</fullName>
    </recommendedName>
</protein>
<dbReference type="SMART" id="SM00079">
    <property type="entry name" value="PBPe"/>
    <property type="match status" value="1"/>
</dbReference>
<evidence type="ECO:0000256" key="10">
    <source>
        <dbReference type="ARBA" id="ARBA00023170"/>
    </source>
</evidence>
<dbReference type="Pfam" id="PF00060">
    <property type="entry name" value="Lig_chan"/>
    <property type="match status" value="1"/>
</dbReference>
<dbReference type="InterPro" id="IPR001320">
    <property type="entry name" value="Iontro_rcpt_C"/>
</dbReference>
<dbReference type="SUPFAM" id="SSF53822">
    <property type="entry name" value="Periplasmic binding protein-like I"/>
    <property type="match status" value="1"/>
</dbReference>
<dbReference type="GO" id="GO:0015276">
    <property type="term" value="F:ligand-gated monoatomic ion channel activity"/>
    <property type="evidence" value="ECO:0000318"/>
    <property type="project" value="GO_Central"/>
</dbReference>
<dbReference type="PANTHER" id="PTHR18966">
    <property type="entry name" value="IONOTROPIC GLUTAMATE RECEPTOR"/>
    <property type="match status" value="1"/>
</dbReference>
<keyword evidence="11" id="KW-0325">Glycoprotein</keyword>
<dbReference type="Gene3D" id="3.40.190.10">
    <property type="entry name" value="Periplasmic binding protein-like II"/>
    <property type="match status" value="2"/>
</dbReference>
<dbReference type="CDD" id="cd19990">
    <property type="entry name" value="PBP1_GABAb_receptor_plant"/>
    <property type="match status" value="1"/>
</dbReference>
<evidence type="ECO:0000256" key="11">
    <source>
        <dbReference type="ARBA" id="ARBA00023180"/>
    </source>
</evidence>
<organism evidence="20 21">
    <name type="scientific">Populus trichocarpa</name>
    <name type="common">Western balsam poplar</name>
    <name type="synonym">Populus balsamifera subsp. trichocarpa</name>
    <dbReference type="NCBI Taxonomy" id="3694"/>
    <lineage>
        <taxon>Eukaryota</taxon>
        <taxon>Viridiplantae</taxon>
        <taxon>Streptophyta</taxon>
        <taxon>Embryophyta</taxon>
        <taxon>Tracheophyta</taxon>
        <taxon>Spermatophyta</taxon>
        <taxon>Magnoliopsida</taxon>
        <taxon>eudicotyledons</taxon>
        <taxon>Gunneridae</taxon>
        <taxon>Pentapetalae</taxon>
        <taxon>rosids</taxon>
        <taxon>fabids</taxon>
        <taxon>Malpighiales</taxon>
        <taxon>Salicaceae</taxon>
        <taxon>Saliceae</taxon>
        <taxon>Populus</taxon>
    </lineage>
</organism>
<comment type="subcellular location">
    <subcellularLocation>
        <location evidence="1">Membrane</location>
        <topology evidence="1">Multi-pass membrane protein</topology>
    </subcellularLocation>
</comment>
<evidence type="ECO:0000256" key="13">
    <source>
        <dbReference type="ARBA" id="ARBA00023303"/>
    </source>
</evidence>
<feature type="transmembrane region" description="Helical" evidence="18">
    <location>
        <begin position="739"/>
        <end position="763"/>
    </location>
</feature>
<evidence type="ECO:0000256" key="12">
    <source>
        <dbReference type="ARBA" id="ARBA00023286"/>
    </source>
</evidence>
<evidence type="ECO:0000256" key="2">
    <source>
        <dbReference type="ARBA" id="ARBA00008685"/>
    </source>
</evidence>
<dbReference type="EMBL" id="CM009307">
    <property type="protein sequence ID" value="PNS92064.1"/>
    <property type="molecule type" value="Genomic_DNA"/>
</dbReference>
<evidence type="ECO:0000256" key="15">
    <source>
        <dbReference type="PIRNR" id="PIRNR037090"/>
    </source>
</evidence>
<gene>
    <name evidence="20" type="ORF">POPTR_018G012700</name>
</gene>
<feature type="transmembrane region" description="Helical" evidence="18">
    <location>
        <begin position="496"/>
        <end position="516"/>
    </location>
</feature>
<dbReference type="FunFam" id="1.10.287.70:FF:000037">
    <property type="entry name" value="Glutamate receptor"/>
    <property type="match status" value="1"/>
</dbReference>
<dbReference type="InterPro" id="IPR019594">
    <property type="entry name" value="Glu/Gly-bd"/>
</dbReference>
<evidence type="ECO:0000256" key="17">
    <source>
        <dbReference type="SAM" id="MobiDB-lite"/>
    </source>
</evidence>
<dbReference type="InterPro" id="IPR015683">
    <property type="entry name" value="Ionotropic_Glu_rcpt"/>
</dbReference>
<evidence type="ECO:0000256" key="14">
    <source>
        <dbReference type="ARBA" id="ARBA00049638"/>
    </source>
</evidence>
<evidence type="ECO:0000256" key="16">
    <source>
        <dbReference type="PIRSR" id="PIRSR037090-50"/>
    </source>
</evidence>
<evidence type="ECO:0000259" key="19">
    <source>
        <dbReference type="SMART" id="SM00079"/>
    </source>
</evidence>
<proteinExistence type="inferred from homology"/>
<dbReference type="FunFam" id="3.40.190.10:FF:000103">
    <property type="entry name" value="Glutamate receptor"/>
    <property type="match status" value="1"/>
</dbReference>
<evidence type="ECO:0000256" key="3">
    <source>
        <dbReference type="ARBA" id="ARBA00011095"/>
    </source>
</evidence>
<accession>A0A2K1WU62</accession>
<keyword evidence="16" id="KW-1015">Disulfide bond</keyword>
<evidence type="ECO:0000256" key="4">
    <source>
        <dbReference type="ARBA" id="ARBA00022448"/>
    </source>
</evidence>
<dbReference type="GO" id="GO:0005886">
    <property type="term" value="C:plasma membrane"/>
    <property type="evidence" value="ECO:0000318"/>
    <property type="project" value="GO_Central"/>
</dbReference>
<evidence type="ECO:0000256" key="1">
    <source>
        <dbReference type="ARBA" id="ARBA00004141"/>
    </source>
</evidence>
<evidence type="ECO:0000313" key="21">
    <source>
        <dbReference type="Proteomes" id="UP000006729"/>
    </source>
</evidence>
<dbReference type="Gene3D" id="3.40.50.2300">
    <property type="match status" value="1"/>
</dbReference>
<evidence type="ECO:0000256" key="9">
    <source>
        <dbReference type="ARBA" id="ARBA00023136"/>
    </source>
</evidence>
<keyword evidence="10 15" id="KW-0675">Receptor</keyword>
<dbReference type="GO" id="GO:0038023">
    <property type="term" value="F:signaling receptor activity"/>
    <property type="evidence" value="ECO:0000318"/>
    <property type="project" value="GO_Central"/>
</dbReference>
<dbReference type="InterPro" id="IPR028082">
    <property type="entry name" value="Peripla_BP_I"/>
</dbReference>
<keyword evidence="12 15" id="KW-1071">Ligand-gated ion channel</keyword>
<dbReference type="SUPFAM" id="SSF53850">
    <property type="entry name" value="Periplasmic binding protein-like II"/>
    <property type="match status" value="1"/>
</dbReference>
<dbReference type="FunFam" id="3.40.50.2300:FF:000169">
    <property type="entry name" value="Glutamate receptor"/>
    <property type="match status" value="1"/>
</dbReference>
<dbReference type="InParanoid" id="A0A2K1WU62"/>
<feature type="disulfide bond" evidence="16">
    <location>
        <begin position="666"/>
        <end position="722"/>
    </location>
</feature>
<dbReference type="FunCoup" id="A0A2K1WU62">
    <property type="interactions" value="231"/>
</dbReference>
<dbReference type="InterPro" id="IPR001828">
    <property type="entry name" value="ANF_lig-bd_rcpt"/>
</dbReference>
<keyword evidence="21" id="KW-1185">Reference proteome</keyword>
<dbReference type="CDD" id="cd13686">
    <property type="entry name" value="GluR_Plant"/>
    <property type="match status" value="1"/>
</dbReference>
<dbReference type="FunFam" id="3.40.190.10:FF:000195">
    <property type="entry name" value="Glutamate receptor 2.7"/>
    <property type="match status" value="1"/>
</dbReference>
<dbReference type="Proteomes" id="UP000006729">
    <property type="component" value="Chromosome 18"/>
</dbReference>
<sequence length="848" mass="94110">MVWAAEVDLRPMMEKKSYAETHDLFHIKDMIYWLDYQHILDMTLDLIKNVEVQAILGPTTSMQANFVIDLGEKAQVPIISFSASSDSLTSTRSPYFFRATQNDSSQVNGIGALVQAFGWNEAVPIYMDNEYGEGVIPYLTDALQAVDAHVPYRSVISPSATDDQIAEELYKLMTMQTRVFIVHMFASLGARLFVKAKEIGMMSKGYVWIMTDGPTVGLSTSPDPSVIDSMQGVLGIKPYIPKTTELGNFRLRWKRKFQQDNADMVDAELNIYALQAYDATVALAMAIEKAGTTNLGFREANVSNTSVTDLENLGISQNGPNLLRALSNTRFKANTTGTYSTSKSSLAPVIWAGDSTSIPKGWEIPTNGKKLRIGVPSSSNFGQFVKDTTDLNSNMTTVTGYCIAIFEAAVAALPYAITYEYIPFVKPGGKSAGTYNDLVYQVYLKSYDAVVGDTTIIANRSKYVDFTLPYTESGVSMIVPIKDSRNKNAWVFLKPLTWDLWVTSFCFFVFIGFVVLEHGMNEDFQGPLSHQIGTSFWFSFSTMVFAHRERVVSNLARIVVTVWCFVVLILTQSYTASLSSVLTVQQLQPTVTNVDELIKKGEFVGYQQNSFVLGILKNLGFDDSRLMAYNTPEECDKLFSRGSGNGGIAAAFDEVPYMKFFLSMYCSKYTIIEPTFKTGGFGFVFPKGSPLVADVSRAVLNVTEGDKKKEIEDAWLGTQSSCQESSTSVSSNSLSLKSFWGLFLITGIASISALMIFTTIFVYEHRAVLLQPSDLRATTWSRVLVLFRIFIQMDLTSSRSELNPIHIAIPGDLPPADNDDDQDPNAQQPDQEEVQNINQLVLPNQEKL</sequence>
<dbReference type="Pfam" id="PF10613">
    <property type="entry name" value="Lig_chan-Glu_bd"/>
    <property type="match status" value="1"/>
</dbReference>
<reference evidence="20 21" key="1">
    <citation type="journal article" date="2006" name="Science">
        <title>The genome of black cottonwood, Populus trichocarpa (Torr. &amp; Gray).</title>
        <authorList>
            <person name="Tuskan G.A."/>
            <person name="Difazio S."/>
            <person name="Jansson S."/>
            <person name="Bohlmann J."/>
            <person name="Grigoriev I."/>
            <person name="Hellsten U."/>
            <person name="Putnam N."/>
            <person name="Ralph S."/>
            <person name="Rombauts S."/>
            <person name="Salamov A."/>
            <person name="Schein J."/>
            <person name="Sterck L."/>
            <person name="Aerts A."/>
            <person name="Bhalerao R.R."/>
            <person name="Bhalerao R.P."/>
            <person name="Blaudez D."/>
            <person name="Boerjan W."/>
            <person name="Brun A."/>
            <person name="Brunner A."/>
            <person name="Busov V."/>
            <person name="Campbell M."/>
            <person name="Carlson J."/>
            <person name="Chalot M."/>
            <person name="Chapman J."/>
            <person name="Chen G.L."/>
            <person name="Cooper D."/>
            <person name="Coutinho P.M."/>
            <person name="Couturier J."/>
            <person name="Covert S."/>
            <person name="Cronk Q."/>
            <person name="Cunningham R."/>
            <person name="Davis J."/>
            <person name="Degroeve S."/>
            <person name="Dejardin A."/>
            <person name="Depamphilis C."/>
            <person name="Detter J."/>
            <person name="Dirks B."/>
            <person name="Dubchak I."/>
            <person name="Duplessis S."/>
            <person name="Ehlting J."/>
            <person name="Ellis B."/>
            <person name="Gendler K."/>
            <person name="Goodstein D."/>
            <person name="Gribskov M."/>
            <person name="Grimwood J."/>
            <person name="Groover A."/>
            <person name="Gunter L."/>
            <person name="Hamberger B."/>
            <person name="Heinze B."/>
            <person name="Helariutta Y."/>
            <person name="Henrissat B."/>
            <person name="Holligan D."/>
            <person name="Holt R."/>
            <person name="Huang W."/>
            <person name="Islam-Faridi N."/>
            <person name="Jones S."/>
            <person name="Jones-Rhoades M."/>
            <person name="Jorgensen R."/>
            <person name="Joshi C."/>
            <person name="Kangasjarvi J."/>
            <person name="Karlsson J."/>
            <person name="Kelleher C."/>
            <person name="Kirkpatrick R."/>
            <person name="Kirst M."/>
            <person name="Kohler A."/>
            <person name="Kalluri U."/>
            <person name="Larimer F."/>
            <person name="Leebens-Mack J."/>
            <person name="Leple J.C."/>
            <person name="Locascio P."/>
            <person name="Lou Y."/>
            <person name="Lucas S."/>
            <person name="Martin F."/>
            <person name="Montanini B."/>
            <person name="Napoli C."/>
            <person name="Nelson D.R."/>
            <person name="Nelson C."/>
            <person name="Nieminen K."/>
            <person name="Nilsson O."/>
            <person name="Pereda V."/>
            <person name="Peter G."/>
            <person name="Philippe R."/>
            <person name="Pilate G."/>
            <person name="Poliakov A."/>
            <person name="Razumovskaya J."/>
            <person name="Richardson P."/>
            <person name="Rinaldi C."/>
            <person name="Ritland K."/>
            <person name="Rouze P."/>
            <person name="Ryaboy D."/>
            <person name="Schmutz J."/>
            <person name="Schrader J."/>
            <person name="Segerman B."/>
            <person name="Shin H."/>
            <person name="Siddiqui A."/>
            <person name="Sterky F."/>
            <person name="Terry A."/>
            <person name="Tsai C.J."/>
            <person name="Uberbacher E."/>
            <person name="Unneberg P."/>
            <person name="Vahala J."/>
            <person name="Wall K."/>
            <person name="Wessler S."/>
            <person name="Yang G."/>
            <person name="Yin T."/>
            <person name="Douglas C."/>
            <person name="Marra M."/>
            <person name="Sandberg G."/>
            <person name="Van de Peer Y."/>
            <person name="Rokhsar D."/>
        </authorList>
    </citation>
    <scope>NUCLEOTIDE SEQUENCE [LARGE SCALE GENOMIC DNA]</scope>
    <source>
        <strain evidence="21">cv. Nisqually</strain>
    </source>
</reference>
<evidence type="ECO:0000256" key="5">
    <source>
        <dbReference type="ARBA" id="ARBA00022692"/>
    </source>
</evidence>
<comment type="subunit">
    <text evidence="3">May form heteromers.</text>
</comment>
<keyword evidence="6" id="KW-0732">Signal</keyword>
<comment type="function">
    <text evidence="14">Glutamate-gated receptor that probably acts as a non-selective cation channel. May be involved in light-signal transduction and calcium homeostasis via the regulation of calcium influx into cells.</text>
</comment>
<feature type="transmembrane region" description="Helical" evidence="18">
    <location>
        <begin position="558"/>
        <end position="576"/>
    </location>
</feature>
<comment type="similarity">
    <text evidence="2 15">Belongs to the glutamate-gated ion channel (TC 1.A.10.1) family.</text>
</comment>
<evidence type="ECO:0000256" key="6">
    <source>
        <dbReference type="ARBA" id="ARBA00022729"/>
    </source>
</evidence>
<dbReference type="AlphaFoldDB" id="A0A2K1WU62"/>
<dbReference type="Gene3D" id="1.10.287.70">
    <property type="match status" value="1"/>
</dbReference>
<evidence type="ECO:0000256" key="8">
    <source>
        <dbReference type="ARBA" id="ARBA00023065"/>
    </source>
</evidence>
<keyword evidence="4 15" id="KW-0813">Transport</keyword>
<dbReference type="PIRSF" id="PIRSF037090">
    <property type="entry name" value="Iontro_Glu-like_rcpt_pln"/>
    <property type="match status" value="1"/>
</dbReference>
<keyword evidence="13 15" id="KW-0407">Ion channel</keyword>
<name>A0A2K1WU62_POPTR</name>
<evidence type="ECO:0000313" key="20">
    <source>
        <dbReference type="EMBL" id="PNS92064.1"/>
    </source>
</evidence>